<organism evidence="3 4">
    <name type="scientific">Enterococcus raffinosus</name>
    <dbReference type="NCBI Taxonomy" id="71452"/>
    <lineage>
        <taxon>Bacteria</taxon>
        <taxon>Bacillati</taxon>
        <taxon>Bacillota</taxon>
        <taxon>Bacilli</taxon>
        <taxon>Lactobacillales</taxon>
        <taxon>Enterococcaceae</taxon>
        <taxon>Enterococcus</taxon>
    </lineage>
</organism>
<gene>
    <name evidence="3" type="ORF">P7D69_02685</name>
</gene>
<dbReference type="PROSITE" id="PS51257">
    <property type="entry name" value="PROKAR_LIPOPROTEIN"/>
    <property type="match status" value="1"/>
</dbReference>
<feature type="compositionally biased region" description="Low complexity" evidence="1">
    <location>
        <begin position="39"/>
        <end position="52"/>
    </location>
</feature>
<dbReference type="AlphaFoldDB" id="A0AAW8T638"/>
<sequence>MKKLIVRLTAIAICLGLTGCGSSEANENEGTAKSENEIEQTTSESRSTSSSSSEKRNITKEDILQKAIGKSFVDEEQGYTVTVQEMVTNIPGKLEGDNYEGELFGVALKVLVASTEKKLSSGFKHTFQLQIGNEVINSQSFFSYFSDYAEEQNWKLIEHVRSGETKEGWIIFAVDRTNIDVPLTLKCQRPEIPVTVIGGENYTIPPKDFTVEL</sequence>
<dbReference type="Proteomes" id="UP001254770">
    <property type="component" value="Unassembled WGS sequence"/>
</dbReference>
<comment type="caution">
    <text evidence="3">The sequence shown here is derived from an EMBL/GenBank/DDBJ whole genome shotgun (WGS) entry which is preliminary data.</text>
</comment>
<feature type="signal peptide" evidence="2">
    <location>
        <begin position="1"/>
        <end position="25"/>
    </location>
</feature>
<evidence type="ECO:0000256" key="1">
    <source>
        <dbReference type="SAM" id="MobiDB-lite"/>
    </source>
</evidence>
<reference evidence="3" key="1">
    <citation type="submission" date="2023-03" db="EMBL/GenBank/DDBJ databases">
        <authorList>
            <person name="Shen W."/>
            <person name="Cai J."/>
        </authorList>
    </citation>
    <scope>NUCLEOTIDE SEQUENCE</scope>
    <source>
        <strain evidence="3">Y15</strain>
    </source>
</reference>
<proteinExistence type="predicted"/>
<evidence type="ECO:0000313" key="3">
    <source>
        <dbReference type="EMBL" id="MDT2543251.1"/>
    </source>
</evidence>
<protein>
    <recommendedName>
        <fullName evidence="5">DUF4352 domain-containing protein</fullName>
    </recommendedName>
</protein>
<dbReference type="EMBL" id="JARPXL010000002">
    <property type="protein sequence ID" value="MDT2543251.1"/>
    <property type="molecule type" value="Genomic_DNA"/>
</dbReference>
<accession>A0AAW8T638</accession>
<keyword evidence="2" id="KW-0732">Signal</keyword>
<evidence type="ECO:0000256" key="2">
    <source>
        <dbReference type="SAM" id="SignalP"/>
    </source>
</evidence>
<evidence type="ECO:0000313" key="4">
    <source>
        <dbReference type="Proteomes" id="UP001254770"/>
    </source>
</evidence>
<evidence type="ECO:0008006" key="5">
    <source>
        <dbReference type="Google" id="ProtNLM"/>
    </source>
</evidence>
<feature type="chain" id="PRO_5043903139" description="DUF4352 domain-containing protein" evidence="2">
    <location>
        <begin position="26"/>
        <end position="213"/>
    </location>
</feature>
<feature type="region of interest" description="Disordered" evidence="1">
    <location>
        <begin position="24"/>
        <end position="57"/>
    </location>
</feature>
<name>A0AAW8T638_9ENTE</name>
<dbReference type="RefSeq" id="WP_222226307.1">
    <property type="nucleotide sequence ID" value="NZ_CP081846.1"/>
</dbReference>